<gene>
    <name evidence="1" type="ORF">PFISCL1PPCAC_12126</name>
</gene>
<evidence type="ECO:0000313" key="1">
    <source>
        <dbReference type="EMBL" id="GMT20829.1"/>
    </source>
</evidence>
<comment type="caution">
    <text evidence="1">The sequence shown here is derived from an EMBL/GenBank/DDBJ whole genome shotgun (WGS) entry which is preliminary data.</text>
</comment>
<proteinExistence type="predicted"/>
<organism evidence="1 2">
    <name type="scientific">Pristionchus fissidentatus</name>
    <dbReference type="NCBI Taxonomy" id="1538716"/>
    <lineage>
        <taxon>Eukaryota</taxon>
        <taxon>Metazoa</taxon>
        <taxon>Ecdysozoa</taxon>
        <taxon>Nematoda</taxon>
        <taxon>Chromadorea</taxon>
        <taxon>Rhabditida</taxon>
        <taxon>Rhabditina</taxon>
        <taxon>Diplogasteromorpha</taxon>
        <taxon>Diplogasteroidea</taxon>
        <taxon>Neodiplogasteridae</taxon>
        <taxon>Pristionchus</taxon>
    </lineage>
</organism>
<dbReference type="AlphaFoldDB" id="A0AAV5VST7"/>
<reference evidence="1" key="1">
    <citation type="submission" date="2023-10" db="EMBL/GenBank/DDBJ databases">
        <title>Genome assembly of Pristionchus species.</title>
        <authorList>
            <person name="Yoshida K."/>
            <person name="Sommer R.J."/>
        </authorList>
    </citation>
    <scope>NUCLEOTIDE SEQUENCE</scope>
    <source>
        <strain evidence="1">RS5133</strain>
    </source>
</reference>
<evidence type="ECO:0008006" key="3">
    <source>
        <dbReference type="Google" id="ProtNLM"/>
    </source>
</evidence>
<feature type="non-terminal residue" evidence="1">
    <location>
        <position position="1"/>
    </location>
</feature>
<keyword evidence="2" id="KW-1185">Reference proteome</keyword>
<dbReference type="Proteomes" id="UP001432322">
    <property type="component" value="Unassembled WGS sequence"/>
</dbReference>
<dbReference type="InterPro" id="IPR036047">
    <property type="entry name" value="F-box-like_dom_sf"/>
</dbReference>
<protein>
    <recommendedName>
        <fullName evidence="3">F-box domain-containing protein</fullName>
    </recommendedName>
</protein>
<dbReference type="EMBL" id="BTSY01000003">
    <property type="protein sequence ID" value="GMT20829.1"/>
    <property type="molecule type" value="Genomic_DNA"/>
</dbReference>
<name>A0AAV5VST7_9BILA</name>
<dbReference type="SUPFAM" id="SSF81383">
    <property type="entry name" value="F-box domain"/>
    <property type="match status" value="1"/>
</dbReference>
<feature type="non-terminal residue" evidence="1">
    <location>
        <position position="154"/>
    </location>
</feature>
<evidence type="ECO:0000313" key="2">
    <source>
        <dbReference type="Proteomes" id="UP001432322"/>
    </source>
</evidence>
<sequence>LLVDITVIIVMYYIIISQPREKSMENESTEPERIPIGSTKDAVVRCEMCSLIKNCAVLCIQDDQQIDMNKQVIPETSILDLPPELHVRIIELSNLALKDRASLRATCKSMEAAMASSDFWLHDFSREYGTVSICQKSMLLFPHLNNAAGSDSGE</sequence>
<accession>A0AAV5VST7</accession>